<evidence type="ECO:0000259" key="3">
    <source>
        <dbReference type="PROSITE" id="PS50146"/>
    </source>
</evidence>
<dbReference type="EMBL" id="JAJJMB010009300">
    <property type="protein sequence ID" value="KAI3914467.1"/>
    <property type="molecule type" value="Genomic_DNA"/>
</dbReference>
<dbReference type="Gene3D" id="2.60.200.40">
    <property type="match status" value="1"/>
</dbReference>
<dbReference type="SUPFAM" id="SSF111331">
    <property type="entry name" value="NAD kinase/diacylglycerol kinase-like"/>
    <property type="match status" value="1"/>
</dbReference>
<dbReference type="Pfam" id="PF04511">
    <property type="entry name" value="DER1"/>
    <property type="match status" value="1"/>
</dbReference>
<feature type="transmembrane region" description="Helical" evidence="2">
    <location>
        <begin position="712"/>
        <end position="730"/>
    </location>
</feature>
<dbReference type="InterPro" id="IPR016064">
    <property type="entry name" value="NAD/diacylglycerol_kinase_sf"/>
</dbReference>
<keyword evidence="2" id="KW-1133">Transmembrane helix</keyword>
<protein>
    <recommendedName>
        <fullName evidence="3">DAGKc domain-containing protein</fullName>
    </recommendedName>
</protein>
<keyword evidence="2" id="KW-0472">Membrane</keyword>
<dbReference type="InterPro" id="IPR001206">
    <property type="entry name" value="Diacylglycerol_kinase_cat_dom"/>
</dbReference>
<feature type="domain" description="DAGKc" evidence="3">
    <location>
        <begin position="168"/>
        <end position="373"/>
    </location>
</feature>
<keyword evidence="2" id="KW-0812">Transmembrane</keyword>
<proteinExistence type="predicted"/>
<keyword evidence="5" id="KW-1185">Reference proteome</keyword>
<dbReference type="AlphaFoldDB" id="A0AAD4XI16"/>
<name>A0AAD4XI16_9MAGN</name>
<comment type="caution">
    <text evidence="4">The sequence shown here is derived from an EMBL/GenBank/DDBJ whole genome shotgun (WGS) entry which is preliminary data.</text>
</comment>
<dbReference type="GO" id="GO:0001729">
    <property type="term" value="F:ceramide kinase activity"/>
    <property type="evidence" value="ECO:0007669"/>
    <property type="project" value="TreeGrafter"/>
</dbReference>
<dbReference type="Gene3D" id="3.40.50.10330">
    <property type="entry name" value="Probable inorganic polyphosphate/atp-NAD kinase, domain 1"/>
    <property type="match status" value="1"/>
</dbReference>
<dbReference type="InterPro" id="IPR017438">
    <property type="entry name" value="ATP-NAD_kinase_N"/>
</dbReference>
<dbReference type="Pfam" id="PF00781">
    <property type="entry name" value="DAGK_cat"/>
    <property type="match status" value="1"/>
</dbReference>
<dbReference type="PANTHER" id="PTHR12358">
    <property type="entry name" value="SPHINGOSINE KINASE"/>
    <property type="match status" value="1"/>
</dbReference>
<dbReference type="Proteomes" id="UP001202328">
    <property type="component" value="Unassembled WGS sequence"/>
</dbReference>
<feature type="transmembrane region" description="Helical" evidence="2">
    <location>
        <begin position="646"/>
        <end position="670"/>
    </location>
</feature>
<reference evidence="4" key="1">
    <citation type="submission" date="2022-04" db="EMBL/GenBank/DDBJ databases">
        <title>A functionally conserved STORR gene fusion in Papaver species that diverged 16.8 million years ago.</title>
        <authorList>
            <person name="Catania T."/>
        </authorList>
    </citation>
    <scope>NUCLEOTIDE SEQUENCE</scope>
    <source>
        <strain evidence="4">S-188037</strain>
    </source>
</reference>
<accession>A0AAD4XI16</accession>
<feature type="compositionally biased region" description="Polar residues" evidence="1">
    <location>
        <begin position="271"/>
        <end position="285"/>
    </location>
</feature>
<evidence type="ECO:0000256" key="1">
    <source>
        <dbReference type="SAM" id="MobiDB-lite"/>
    </source>
</evidence>
<feature type="transmembrane region" description="Helical" evidence="2">
    <location>
        <begin position="690"/>
        <end position="706"/>
    </location>
</feature>
<evidence type="ECO:0000256" key="2">
    <source>
        <dbReference type="SAM" id="Phobius"/>
    </source>
</evidence>
<evidence type="ECO:0000313" key="4">
    <source>
        <dbReference type="EMBL" id="KAI3914467.1"/>
    </source>
</evidence>
<sequence>MEINGDGYGEISAFDPEMKMDVNGGDELGLSPNLFLDNVGEVILTINSDELSWKSLASTDNNDLNSSSCLGIKLNTKAETELKISDVYAVEFKNWGLIHQSVISSAGAALLVREHGVEMYRFAVHGFKRSSTKRSLWVLATYTFGNADLPTCQKWVDKINSFVNKEVGRPKRLLVFVHPLSGKGNGCMTWGTVYPIFSRAKVKTKVIVTERAGHAFDVMTSLSNKELHSYDGVVAVGGDGFFNEILNGLLSSRHKAPYPPSPAEVIDSAKSRGTTSRPTETTPEISQEYKEQDPLLPSEAPTRTGSGCDSCTTGESAPFPLPNERFRFGIIPSGSTDAIVICTTGARDPITSALQIILGKSVRLDIAQVVRWKTTASSTDAPSVRYAASFAGYGFYGDVIRESEKYRWMGPKRYDYAGTKVFLKHKSYEAEIAYLDVQTETADTTSKKDLLDTGIQQLWRSWIPSKKPKREICRMNCQICNESPETNHMPTRNPTATQEMNHGHSGWLRCKGRFLSIGGAVISCRNERAPDGLVANAHLADGFLDLILIKDCPHAFYLWHLTQLARKGGKPLNFEFVEHFKTPAFRPYYCICNRTRYLKFFCFDFNSRSDVLQRDGFEVDTDMEASFQFLLPWSILGQFRGSSYNAIIAAVPMLWSPFMAVSLVFMLLYVWSREFPNAQINIYGVVRLKGFYLPWAMLALDLIFGAPLKPDILGIIAGHLYYFLTVLYPLSTGKNILKTPLWVHKVVVFWGKGTQINSPVQPNPSAGIAFRGRGRRLGGN</sequence>
<evidence type="ECO:0000313" key="5">
    <source>
        <dbReference type="Proteomes" id="UP001202328"/>
    </source>
</evidence>
<dbReference type="GO" id="GO:0016020">
    <property type="term" value="C:membrane"/>
    <property type="evidence" value="ECO:0007669"/>
    <property type="project" value="GOC"/>
</dbReference>
<organism evidence="4 5">
    <name type="scientific">Papaver atlanticum</name>
    <dbReference type="NCBI Taxonomy" id="357466"/>
    <lineage>
        <taxon>Eukaryota</taxon>
        <taxon>Viridiplantae</taxon>
        <taxon>Streptophyta</taxon>
        <taxon>Embryophyta</taxon>
        <taxon>Tracheophyta</taxon>
        <taxon>Spermatophyta</taxon>
        <taxon>Magnoliopsida</taxon>
        <taxon>Ranunculales</taxon>
        <taxon>Papaveraceae</taxon>
        <taxon>Papaveroideae</taxon>
        <taxon>Papaver</taxon>
    </lineage>
</organism>
<dbReference type="PANTHER" id="PTHR12358:SF6">
    <property type="entry name" value="CERAMIDE KINASE"/>
    <property type="match status" value="1"/>
</dbReference>
<feature type="region of interest" description="Disordered" evidence="1">
    <location>
        <begin position="260"/>
        <end position="316"/>
    </location>
</feature>
<dbReference type="PROSITE" id="PS50146">
    <property type="entry name" value="DAGK"/>
    <property type="match status" value="1"/>
</dbReference>
<dbReference type="InterPro" id="IPR007599">
    <property type="entry name" value="DER1"/>
</dbReference>
<feature type="compositionally biased region" description="Polar residues" evidence="1">
    <location>
        <begin position="301"/>
        <end position="315"/>
    </location>
</feature>
<gene>
    <name evidence="4" type="ORF">MKW98_017231</name>
</gene>
<dbReference type="GO" id="GO:0006672">
    <property type="term" value="P:ceramide metabolic process"/>
    <property type="evidence" value="ECO:0007669"/>
    <property type="project" value="TreeGrafter"/>
</dbReference>
<dbReference type="InterPro" id="IPR050187">
    <property type="entry name" value="Lipid_Phosphate_FormReg"/>
</dbReference>